<proteinExistence type="predicted"/>
<dbReference type="AlphaFoldDB" id="X1Q3Z1"/>
<dbReference type="EMBL" id="BARV01024306">
    <property type="protein sequence ID" value="GAI45810.1"/>
    <property type="molecule type" value="Genomic_DNA"/>
</dbReference>
<feature type="non-terminal residue" evidence="1">
    <location>
        <position position="1"/>
    </location>
</feature>
<name>X1Q3Z1_9ZZZZ</name>
<organism evidence="1">
    <name type="scientific">marine sediment metagenome</name>
    <dbReference type="NCBI Taxonomy" id="412755"/>
    <lineage>
        <taxon>unclassified sequences</taxon>
        <taxon>metagenomes</taxon>
        <taxon>ecological metagenomes</taxon>
    </lineage>
</organism>
<comment type="caution">
    <text evidence="1">The sequence shown here is derived from an EMBL/GenBank/DDBJ whole genome shotgun (WGS) entry which is preliminary data.</text>
</comment>
<accession>X1Q3Z1</accession>
<gene>
    <name evidence="1" type="ORF">S06H3_39697</name>
</gene>
<protein>
    <submittedName>
        <fullName evidence="1">Uncharacterized protein</fullName>
    </submittedName>
</protein>
<evidence type="ECO:0000313" key="1">
    <source>
        <dbReference type="EMBL" id="GAI45810.1"/>
    </source>
</evidence>
<sequence>DVNLSFVDGRIDRAPYILEVNELGITLTSKKTGTVQTLTLERIGSEKSKRPIPWQFVGSKVIWEHAAPNTDVVIEAGPSFVRFKRILHSINAPLEAGFIHSKSVGRADDMSLHTSARDANGEPLPVAKSDVAGKLTEALDTSNLVLKEGKLYHKLQYPDGEGGLIEELTEVKFPIVIDPTLTVQPSAKDNWILEHQPDTNKGTSTGVYLHDKSSETGRPLLELDISELPVGATLNFS</sequence>
<reference evidence="1" key="1">
    <citation type="journal article" date="2014" name="Front. Microbiol.">
        <title>High frequency of phylogenetically diverse reductive dehalogenase-homologous genes in deep subseafloor sedimentary metagenomes.</title>
        <authorList>
            <person name="Kawai M."/>
            <person name="Futagami T."/>
            <person name="Toyoda A."/>
            <person name="Takaki Y."/>
            <person name="Nishi S."/>
            <person name="Hori S."/>
            <person name="Arai W."/>
            <person name="Tsubouchi T."/>
            <person name="Morono Y."/>
            <person name="Uchiyama I."/>
            <person name="Ito T."/>
            <person name="Fujiyama A."/>
            <person name="Inagaki F."/>
            <person name="Takami H."/>
        </authorList>
    </citation>
    <scope>NUCLEOTIDE SEQUENCE</scope>
    <source>
        <strain evidence="1">Expedition CK06-06</strain>
    </source>
</reference>